<name>A0A6L2PV83_COPFO</name>
<dbReference type="PROSITE" id="PS51433">
    <property type="entry name" value="PNT"/>
    <property type="match status" value="1"/>
</dbReference>
<feature type="region of interest" description="Disordered" evidence="4">
    <location>
        <begin position="121"/>
        <end position="161"/>
    </location>
</feature>
<evidence type="ECO:0000259" key="5">
    <source>
        <dbReference type="PROSITE" id="PS50061"/>
    </source>
</evidence>
<dbReference type="AlphaFoldDB" id="A0A6L2PV83"/>
<dbReference type="Gene3D" id="1.10.10.10">
    <property type="entry name" value="Winged helix-like DNA-binding domain superfamily/Winged helix DNA-binding domain"/>
    <property type="match status" value="1"/>
</dbReference>
<dbReference type="GO" id="GO:0043565">
    <property type="term" value="F:sequence-specific DNA binding"/>
    <property type="evidence" value="ECO:0007669"/>
    <property type="project" value="InterPro"/>
</dbReference>
<dbReference type="SMART" id="SM00413">
    <property type="entry name" value="ETS"/>
    <property type="match status" value="1"/>
</dbReference>
<dbReference type="InterPro" id="IPR036388">
    <property type="entry name" value="WH-like_DNA-bd_sf"/>
</dbReference>
<feature type="non-terminal residue" evidence="7">
    <location>
        <position position="1"/>
    </location>
</feature>
<evidence type="ECO:0000313" key="7">
    <source>
        <dbReference type="EMBL" id="GFG36446.1"/>
    </source>
</evidence>
<protein>
    <recommendedName>
        <fullName evidence="9">ETS domain-containing protein</fullName>
    </recommendedName>
</protein>
<dbReference type="InParanoid" id="A0A6L2PV83"/>
<dbReference type="GO" id="GO:0030154">
    <property type="term" value="P:cell differentiation"/>
    <property type="evidence" value="ECO:0007669"/>
    <property type="project" value="TreeGrafter"/>
</dbReference>
<dbReference type="Pfam" id="PF02198">
    <property type="entry name" value="SAM_PNT"/>
    <property type="match status" value="1"/>
</dbReference>
<evidence type="ECO:0000256" key="4">
    <source>
        <dbReference type="SAM" id="MobiDB-lite"/>
    </source>
</evidence>
<dbReference type="PANTHER" id="PTHR11849">
    <property type="entry name" value="ETS"/>
    <property type="match status" value="1"/>
</dbReference>
<proteinExistence type="inferred from homology"/>
<dbReference type="Pfam" id="PF00178">
    <property type="entry name" value="Ets"/>
    <property type="match status" value="1"/>
</dbReference>
<dbReference type="InterPro" id="IPR013761">
    <property type="entry name" value="SAM/pointed_sf"/>
</dbReference>
<feature type="compositionally biased region" description="Basic residues" evidence="4">
    <location>
        <begin position="142"/>
        <end position="157"/>
    </location>
</feature>
<dbReference type="PANTHER" id="PTHR11849:SF190">
    <property type="entry name" value="ETS-DOMAIN PROTEIN"/>
    <property type="match status" value="1"/>
</dbReference>
<dbReference type="PROSITE" id="PS50061">
    <property type="entry name" value="ETS_DOMAIN_3"/>
    <property type="match status" value="1"/>
</dbReference>
<comment type="caution">
    <text evidence="7">The sequence shown here is derived from an EMBL/GenBank/DDBJ whole genome shotgun (WGS) entry which is preliminary data.</text>
</comment>
<comment type="similarity">
    <text evidence="1 3">Belongs to the ETS family.</text>
</comment>
<dbReference type="Gene3D" id="1.10.150.50">
    <property type="entry name" value="Transcription Factor, Ets-1"/>
    <property type="match status" value="1"/>
</dbReference>
<dbReference type="InterPro" id="IPR000418">
    <property type="entry name" value="Ets_dom"/>
</dbReference>
<dbReference type="PRINTS" id="PR00454">
    <property type="entry name" value="ETSDOMAIN"/>
</dbReference>
<sequence>DSISTEWKTKFVRQWMSSDIMCWIISVANDYGLKSEDISVRHFNDIDGTTLYKMSEAEFVSRESQYGKRLYHKLQELKQEQDQQMAYNLNKLPPVSTIKSEESDYYPLLTDLNSTVARCNENHQSSDESEGGVPVSAPSLPGKRRPGRPRLPGRKGKKTAEKKTGRLWEFIRDLLLNRDYCPSLICWENHDEGVFRFVRSEKVAKLWGTLKENPKMTYEKLSRAMRNYYATRILDPVPKTGRYPKKLVYKFGPAALGWRLPAKSNPMQVQ</sequence>
<dbReference type="Proteomes" id="UP000502823">
    <property type="component" value="Unassembled WGS sequence"/>
</dbReference>
<evidence type="ECO:0000313" key="8">
    <source>
        <dbReference type="Proteomes" id="UP000502823"/>
    </source>
</evidence>
<dbReference type="InterPro" id="IPR036390">
    <property type="entry name" value="WH_DNA-bd_sf"/>
</dbReference>
<evidence type="ECO:0000256" key="1">
    <source>
        <dbReference type="ARBA" id="ARBA00005562"/>
    </source>
</evidence>
<reference evidence="8" key="1">
    <citation type="submission" date="2020-01" db="EMBL/GenBank/DDBJ databases">
        <title>Draft genome sequence of the Termite Coptotermes fromosanus.</title>
        <authorList>
            <person name="Itakura S."/>
            <person name="Yosikawa Y."/>
            <person name="Umezawa K."/>
        </authorList>
    </citation>
    <scope>NUCLEOTIDE SEQUENCE [LARGE SCALE GENOMIC DNA]</scope>
</reference>
<gene>
    <name evidence="7" type="ORF">Cfor_11880</name>
</gene>
<accession>A0A6L2PV83</accession>
<keyword evidence="3" id="KW-0539">Nucleus</keyword>
<dbReference type="InterPro" id="IPR003118">
    <property type="entry name" value="Pointed_dom"/>
</dbReference>
<feature type="domain" description="PNT" evidence="6">
    <location>
        <begin position="1"/>
        <end position="81"/>
    </location>
</feature>
<dbReference type="InterPro" id="IPR046328">
    <property type="entry name" value="ETS_fam"/>
</dbReference>
<comment type="subcellular location">
    <subcellularLocation>
        <location evidence="3">Nucleus</location>
    </subcellularLocation>
</comment>
<dbReference type="SUPFAM" id="SSF46785">
    <property type="entry name" value="Winged helix' DNA-binding domain"/>
    <property type="match status" value="1"/>
</dbReference>
<dbReference type="GO" id="GO:0000981">
    <property type="term" value="F:DNA-binding transcription factor activity, RNA polymerase II-specific"/>
    <property type="evidence" value="ECO:0007669"/>
    <property type="project" value="TreeGrafter"/>
</dbReference>
<evidence type="ECO:0000256" key="2">
    <source>
        <dbReference type="ARBA" id="ARBA00023125"/>
    </source>
</evidence>
<evidence type="ECO:0000259" key="6">
    <source>
        <dbReference type="PROSITE" id="PS51433"/>
    </source>
</evidence>
<organism evidence="7 8">
    <name type="scientific">Coptotermes formosanus</name>
    <name type="common">Formosan subterranean termite</name>
    <dbReference type="NCBI Taxonomy" id="36987"/>
    <lineage>
        <taxon>Eukaryota</taxon>
        <taxon>Metazoa</taxon>
        <taxon>Ecdysozoa</taxon>
        <taxon>Arthropoda</taxon>
        <taxon>Hexapoda</taxon>
        <taxon>Insecta</taxon>
        <taxon>Pterygota</taxon>
        <taxon>Neoptera</taxon>
        <taxon>Polyneoptera</taxon>
        <taxon>Dictyoptera</taxon>
        <taxon>Blattodea</taxon>
        <taxon>Blattoidea</taxon>
        <taxon>Termitoidae</taxon>
        <taxon>Rhinotermitidae</taxon>
        <taxon>Coptotermes</taxon>
    </lineage>
</organism>
<keyword evidence="8" id="KW-1185">Reference proteome</keyword>
<dbReference type="GO" id="GO:0005634">
    <property type="term" value="C:nucleus"/>
    <property type="evidence" value="ECO:0007669"/>
    <property type="project" value="UniProtKB-SubCell"/>
</dbReference>
<evidence type="ECO:0008006" key="9">
    <source>
        <dbReference type="Google" id="ProtNLM"/>
    </source>
</evidence>
<feature type="domain" description="ETS" evidence="5">
    <location>
        <begin position="165"/>
        <end position="252"/>
    </location>
</feature>
<dbReference type="SUPFAM" id="SSF47769">
    <property type="entry name" value="SAM/Pointed domain"/>
    <property type="match status" value="1"/>
</dbReference>
<keyword evidence="2 3" id="KW-0238">DNA-binding</keyword>
<dbReference type="OrthoDB" id="5975550at2759"/>
<evidence type="ECO:0000256" key="3">
    <source>
        <dbReference type="RuleBase" id="RU004019"/>
    </source>
</evidence>
<dbReference type="EMBL" id="BLKM01012426">
    <property type="protein sequence ID" value="GFG36446.1"/>
    <property type="molecule type" value="Genomic_DNA"/>
</dbReference>